<dbReference type="HOGENOM" id="CLU_082070_2_0_9"/>
<dbReference type="InterPro" id="IPR051686">
    <property type="entry name" value="Lipoprotein_DolP"/>
</dbReference>
<organism evidence="2 3">
    <name type="scientific">Thermobrachium celere DSM 8682</name>
    <dbReference type="NCBI Taxonomy" id="941824"/>
    <lineage>
        <taxon>Bacteria</taxon>
        <taxon>Bacillati</taxon>
        <taxon>Bacillota</taxon>
        <taxon>Clostridia</taxon>
        <taxon>Eubacteriales</taxon>
        <taxon>Clostridiaceae</taxon>
        <taxon>Thermobrachium</taxon>
    </lineage>
</organism>
<reference evidence="2" key="1">
    <citation type="submission" date="2013-03" db="EMBL/GenBank/DDBJ databases">
        <title>Draft genome sequence of the hydrogen-ethanol-producing anaerobic alkalithermophilic Caloramator celere.</title>
        <authorList>
            <person name="Ciranna A."/>
            <person name="Larjo A."/>
            <person name="Kivisto A."/>
            <person name="Santala V."/>
            <person name="Roos C."/>
            <person name="Karp M."/>
        </authorList>
    </citation>
    <scope>NUCLEOTIDE SEQUENCE [LARGE SCALE GENOMIC DNA]</scope>
    <source>
        <strain evidence="2">DSM 8682</strain>
    </source>
</reference>
<feature type="domain" description="BON" evidence="1">
    <location>
        <begin position="3"/>
        <end position="71"/>
    </location>
</feature>
<dbReference type="InterPro" id="IPR014004">
    <property type="entry name" value="Transpt-assoc_nodulatn_dom_bac"/>
</dbReference>
<dbReference type="AlphaFoldDB" id="R7RNJ0"/>
<sequence>MYNDSEIVERIRNLLEDELQELSYDIKVRCVDGHVTISGIVDTLSEKSKIEELVRRVDGVKKIENSLTISTDGTFTDKEAEFEVINKLRKNPELNSVGVKVEGGTAILMGTVDNAKVKRTAMETAKEAFGIKDVVSNMQVKDAGKIDDITLTNKIVEELRNHGISNNDINISVDDGYVRLSGFVNGRHEMEMAIEIIEEIEGVRKVRNLLKTRRDE</sequence>
<dbReference type="Pfam" id="PF04972">
    <property type="entry name" value="BON"/>
    <property type="match status" value="3"/>
</dbReference>
<dbReference type="PANTHER" id="PTHR34606">
    <property type="entry name" value="BON DOMAIN-CONTAINING PROTEIN"/>
    <property type="match status" value="1"/>
</dbReference>
<dbReference type="RefSeq" id="WP_018660890.1">
    <property type="nucleotide sequence ID" value="NZ_HF952018.1"/>
</dbReference>
<evidence type="ECO:0000259" key="1">
    <source>
        <dbReference type="PROSITE" id="PS50914"/>
    </source>
</evidence>
<dbReference type="Gene3D" id="3.30.1340.30">
    <property type="match status" value="3"/>
</dbReference>
<gene>
    <name evidence="2" type="ORF">TCEL_01508</name>
</gene>
<feature type="domain" description="BON" evidence="1">
    <location>
        <begin position="147"/>
        <end position="214"/>
    </location>
</feature>
<protein>
    <submittedName>
        <fullName evidence="2">Transport-associated</fullName>
    </submittedName>
</protein>
<dbReference type="EMBL" id="CAVN010000088">
    <property type="protein sequence ID" value="CDF57594.1"/>
    <property type="molecule type" value="Genomic_DNA"/>
</dbReference>
<keyword evidence="3" id="KW-1185">Reference proteome</keyword>
<dbReference type="SMART" id="SM00749">
    <property type="entry name" value="BON"/>
    <property type="match status" value="3"/>
</dbReference>
<proteinExistence type="predicted"/>
<dbReference type="PANTHER" id="PTHR34606:SF15">
    <property type="entry name" value="BON DOMAIN-CONTAINING PROTEIN"/>
    <property type="match status" value="1"/>
</dbReference>
<dbReference type="Proteomes" id="UP000014923">
    <property type="component" value="Unassembled WGS sequence"/>
</dbReference>
<evidence type="ECO:0000313" key="3">
    <source>
        <dbReference type="Proteomes" id="UP000014923"/>
    </source>
</evidence>
<dbReference type="InterPro" id="IPR007055">
    <property type="entry name" value="BON_dom"/>
</dbReference>
<accession>R7RNJ0</accession>
<evidence type="ECO:0000313" key="2">
    <source>
        <dbReference type="EMBL" id="CDF57594.1"/>
    </source>
</evidence>
<comment type="caution">
    <text evidence="2">The sequence shown here is derived from an EMBL/GenBank/DDBJ whole genome shotgun (WGS) entry which is preliminary data.</text>
</comment>
<dbReference type="OrthoDB" id="1952369at2"/>
<feature type="domain" description="BON" evidence="1">
    <location>
        <begin position="76"/>
        <end position="142"/>
    </location>
</feature>
<dbReference type="PROSITE" id="PS50914">
    <property type="entry name" value="BON"/>
    <property type="match status" value="3"/>
</dbReference>
<name>R7RNJ0_9CLOT</name>
<dbReference type="eggNOG" id="COG2823">
    <property type="taxonomic scope" value="Bacteria"/>
</dbReference>